<evidence type="ECO:0000313" key="2">
    <source>
        <dbReference type="Proteomes" id="UP000745764"/>
    </source>
</evidence>
<accession>A0A9N8KN13</accession>
<comment type="caution">
    <text evidence="1">The sequence shown here is derived from an EMBL/GenBank/DDBJ whole genome shotgun (WGS) entry which is preliminary data.</text>
</comment>
<organism evidence="1 2">
    <name type="scientific">Aureobasidium uvarum</name>
    <dbReference type="NCBI Taxonomy" id="2773716"/>
    <lineage>
        <taxon>Eukaryota</taxon>
        <taxon>Fungi</taxon>
        <taxon>Dikarya</taxon>
        <taxon>Ascomycota</taxon>
        <taxon>Pezizomycotina</taxon>
        <taxon>Dothideomycetes</taxon>
        <taxon>Dothideomycetidae</taxon>
        <taxon>Dothideales</taxon>
        <taxon>Saccotheciaceae</taxon>
        <taxon>Aureobasidium</taxon>
    </lineage>
</organism>
<keyword evidence="2" id="KW-1185">Reference proteome</keyword>
<reference evidence="1" key="1">
    <citation type="submission" date="2020-06" db="EMBL/GenBank/DDBJ databases">
        <authorList>
            <person name="Onetto C."/>
        </authorList>
    </citation>
    <scope>NUCLEOTIDE SEQUENCE</scope>
</reference>
<gene>
    <name evidence="1" type="ORF">AWRI4620_LOCUS5508</name>
</gene>
<dbReference type="OrthoDB" id="3937726at2759"/>
<name>A0A9N8KN13_9PEZI</name>
<evidence type="ECO:0000313" key="1">
    <source>
        <dbReference type="EMBL" id="CAD0111253.1"/>
    </source>
</evidence>
<dbReference type="EMBL" id="CAINUL010000009">
    <property type="protein sequence ID" value="CAD0111253.1"/>
    <property type="molecule type" value="Genomic_DNA"/>
</dbReference>
<proteinExistence type="predicted"/>
<dbReference type="AlphaFoldDB" id="A0A9N8KN13"/>
<dbReference type="Proteomes" id="UP000745764">
    <property type="component" value="Unassembled WGS sequence"/>
</dbReference>
<sequence>MLDGCVNKSLAACVRSSSWLRPLEVGPWWGCLPLSSFSSRQYTPLHFLTSQHRHSFLLIGNSAFPFDHLWKHAQSIVGIRSSLLSSHSIVRFFSLSNIKHTTKHDPEAPKKPWAKQLAARNARYRNDAAYRDEVLARNRTYRAEQSDRFKQCVSKSTKRRRQEDAAWCEQRRKYSLAMYKEKYTKDPTYCLRRRLQRWVAHHLDFMSSLPWKTHRPLYYPEKVRHFCQGCNGERLDGLRSGWVRLDQDTYDCPSCYVQDNDAAMPKGYEAITTWKDLIARNKELTGLAAKGQSRP</sequence>
<protein>
    <submittedName>
        <fullName evidence="1">Uncharacterized protein</fullName>
    </submittedName>
</protein>